<dbReference type="EC" id="3.4.21.107" evidence="4"/>
<dbReference type="SMART" id="SM00228">
    <property type="entry name" value="PDZ"/>
    <property type="match status" value="2"/>
</dbReference>
<dbReference type="PRINTS" id="PR00834">
    <property type="entry name" value="PROTEASES2C"/>
</dbReference>
<keyword evidence="8" id="KW-0677">Repeat</keyword>
<dbReference type="SUPFAM" id="SSF50494">
    <property type="entry name" value="Trypsin-like serine proteases"/>
    <property type="match status" value="1"/>
</dbReference>
<evidence type="ECO:0000256" key="5">
    <source>
        <dbReference type="ARBA" id="ARBA00013958"/>
    </source>
</evidence>
<dbReference type="GO" id="GO:0006508">
    <property type="term" value="P:proteolysis"/>
    <property type="evidence" value="ECO:0007669"/>
    <property type="project" value="UniProtKB-KW"/>
</dbReference>
<evidence type="ECO:0000313" key="18">
    <source>
        <dbReference type="Proteomes" id="UP000245820"/>
    </source>
</evidence>
<feature type="binding site" evidence="15">
    <location>
        <begin position="254"/>
        <end position="256"/>
    </location>
    <ligand>
        <name>substrate</name>
    </ligand>
</feature>
<dbReference type="Pfam" id="PF17820">
    <property type="entry name" value="PDZ_6"/>
    <property type="match status" value="1"/>
</dbReference>
<keyword evidence="12" id="KW-0346">Stress response</keyword>
<dbReference type="PANTHER" id="PTHR22939:SF130">
    <property type="entry name" value="PERIPLASMIC SERINE ENDOPROTEASE DEGP-LIKE-RELATED"/>
    <property type="match status" value="1"/>
</dbReference>
<proteinExistence type="inferred from homology"/>
<evidence type="ECO:0000256" key="13">
    <source>
        <dbReference type="ARBA" id="ARBA00032850"/>
    </source>
</evidence>
<dbReference type="EMBL" id="CP029343">
    <property type="protein sequence ID" value="AWL06483.1"/>
    <property type="molecule type" value="Genomic_DNA"/>
</dbReference>
<sequence>MSNPSAVTAITAKRLMLALGAAGVIGGAVGAIAVNHNNAVASAAAENAPAVAAAPAPAPAPAAAVGAPASTVALPDFTRIAAQQGKAVVNIRVVGGTKTANRGGLPNLDPSHPFYEFFRQFQDPRAERGREAPVFGAGSGFIVSPDGVILTNAHVVQGADEVTVKLQDRREFRAKVLGSDPRTDVAVLKIDAKGLPVAPLGKSQSLLVGEWVLAIGSPFGLESTVTAGVVSATGRAIADASVPFIQTDVAVNPGNSGGPLFNTRGEVVGINSQIYSMTGGYQGLSFSIPIDLAVRIKDQIVATGKVQHAKLGVGVQEVGQAFADSFKLETVEGALISNVERGSPAERAGLKSGDVIRRANGKTIVSSADLPAMMTLSKPGDKLALDVWRDGKLMRVDATLGDAAAKPRRGQGDELADMADNSAKLGLTLRPLESVERRRSGIANGLVIEDASGAAMVAGVEPGDVLISVNGRPVNSVEQVRDMVSKASKSVALLIQRGGDKIFIPVRIG</sequence>
<dbReference type="Proteomes" id="UP000245820">
    <property type="component" value="Chromosome"/>
</dbReference>
<dbReference type="InterPro" id="IPR009003">
    <property type="entry name" value="Peptidase_S1_PA"/>
</dbReference>
<protein>
    <recommendedName>
        <fullName evidence="5">Probable periplasmic serine endoprotease DegP-like</fullName>
        <ecNumber evidence="4">3.4.21.107</ecNumber>
    </recommendedName>
    <alternativeName>
        <fullName evidence="13">Protease Do</fullName>
    </alternativeName>
</protein>
<dbReference type="PROSITE" id="PS50106">
    <property type="entry name" value="PDZ"/>
    <property type="match status" value="2"/>
</dbReference>
<evidence type="ECO:0000256" key="10">
    <source>
        <dbReference type="ARBA" id="ARBA00022801"/>
    </source>
</evidence>
<evidence type="ECO:0000256" key="6">
    <source>
        <dbReference type="ARBA" id="ARBA00022670"/>
    </source>
</evidence>
<evidence type="ECO:0000259" key="16">
    <source>
        <dbReference type="PROSITE" id="PS50106"/>
    </source>
</evidence>
<dbReference type="InterPro" id="IPR001478">
    <property type="entry name" value="PDZ"/>
</dbReference>
<keyword evidence="9" id="KW-0574">Periplasm</keyword>
<evidence type="ECO:0000256" key="7">
    <source>
        <dbReference type="ARBA" id="ARBA00022729"/>
    </source>
</evidence>
<evidence type="ECO:0000256" key="4">
    <source>
        <dbReference type="ARBA" id="ARBA00013035"/>
    </source>
</evidence>
<evidence type="ECO:0000256" key="14">
    <source>
        <dbReference type="PIRSR" id="PIRSR611782-1"/>
    </source>
</evidence>
<comment type="catalytic activity">
    <reaction evidence="1">
        <text>Acts on substrates that are at least partially unfolded. The cleavage site P1 residue is normally between a pair of hydrophobic residues, such as Val-|-Val.</text>
        <dbReference type="EC" id="3.4.21.107"/>
    </reaction>
</comment>
<dbReference type="OrthoDB" id="9758917at2"/>
<dbReference type="Gene3D" id="2.40.10.120">
    <property type="match status" value="1"/>
</dbReference>
<evidence type="ECO:0000256" key="9">
    <source>
        <dbReference type="ARBA" id="ARBA00022764"/>
    </source>
</evidence>
<organism evidence="17 18">
    <name type="scientific">Massilia oculi</name>
    <dbReference type="NCBI Taxonomy" id="945844"/>
    <lineage>
        <taxon>Bacteria</taxon>
        <taxon>Pseudomonadati</taxon>
        <taxon>Pseudomonadota</taxon>
        <taxon>Betaproteobacteria</taxon>
        <taxon>Burkholderiales</taxon>
        <taxon>Oxalobacteraceae</taxon>
        <taxon>Telluria group</taxon>
        <taxon>Massilia</taxon>
    </lineage>
</organism>
<dbReference type="Pfam" id="PF13180">
    <property type="entry name" value="PDZ_2"/>
    <property type="match status" value="1"/>
</dbReference>
<dbReference type="RefSeq" id="WP_109346800.1">
    <property type="nucleotide sequence ID" value="NZ_CP029343.1"/>
</dbReference>
<dbReference type="SUPFAM" id="SSF50156">
    <property type="entry name" value="PDZ domain-like"/>
    <property type="match status" value="2"/>
</dbReference>
<dbReference type="GO" id="GO:0004252">
    <property type="term" value="F:serine-type endopeptidase activity"/>
    <property type="evidence" value="ECO:0007669"/>
    <property type="project" value="InterPro"/>
</dbReference>
<evidence type="ECO:0000313" key="17">
    <source>
        <dbReference type="EMBL" id="AWL06483.1"/>
    </source>
</evidence>
<evidence type="ECO:0000256" key="8">
    <source>
        <dbReference type="ARBA" id="ARBA00022737"/>
    </source>
</evidence>
<evidence type="ECO:0000256" key="1">
    <source>
        <dbReference type="ARBA" id="ARBA00001772"/>
    </source>
</evidence>
<keyword evidence="10" id="KW-0378">Hydrolase</keyword>
<dbReference type="NCBIfam" id="TIGR02037">
    <property type="entry name" value="degP_htrA_DO"/>
    <property type="match status" value="1"/>
</dbReference>
<dbReference type="InterPro" id="IPR011782">
    <property type="entry name" value="Pept_S1C_Do"/>
</dbReference>
<dbReference type="InterPro" id="IPR036034">
    <property type="entry name" value="PDZ_sf"/>
</dbReference>
<comment type="similarity">
    <text evidence="3">Belongs to the peptidase S1C family.</text>
</comment>
<feature type="domain" description="PDZ" evidence="16">
    <location>
        <begin position="414"/>
        <end position="499"/>
    </location>
</feature>
<gene>
    <name evidence="17" type="ORF">DIR46_19955</name>
</gene>
<accession>A0A2S2DM65</accession>
<dbReference type="PANTHER" id="PTHR22939">
    <property type="entry name" value="SERINE PROTEASE FAMILY S1C HTRA-RELATED"/>
    <property type="match status" value="1"/>
</dbReference>
<dbReference type="AlphaFoldDB" id="A0A2S2DM65"/>
<dbReference type="Gene3D" id="2.30.42.10">
    <property type="match status" value="2"/>
</dbReference>
<dbReference type="KEGG" id="mtim:DIR46_19955"/>
<keyword evidence="18" id="KW-1185">Reference proteome</keyword>
<evidence type="ECO:0000256" key="2">
    <source>
        <dbReference type="ARBA" id="ARBA00004418"/>
    </source>
</evidence>
<reference evidence="17 18" key="1">
    <citation type="submission" date="2018-05" db="EMBL/GenBank/DDBJ databases">
        <title>Complete genome sequence of Massilia oculi sp. nov. CCUG 43427T (=DSM 26321T), the type strain of M. oculi, and comparison with genome sequences of other Massilia strains.</title>
        <authorList>
            <person name="Zhu B."/>
        </authorList>
    </citation>
    <scope>NUCLEOTIDE SEQUENCE [LARGE SCALE GENOMIC DNA]</scope>
    <source>
        <strain evidence="17 18">CCUG 43427</strain>
    </source>
</reference>
<feature type="binding site" evidence="15">
    <location>
        <position position="154"/>
    </location>
    <ligand>
        <name>substrate</name>
    </ligand>
</feature>
<evidence type="ECO:0000256" key="3">
    <source>
        <dbReference type="ARBA" id="ARBA00010541"/>
    </source>
</evidence>
<evidence type="ECO:0000256" key="12">
    <source>
        <dbReference type="ARBA" id="ARBA00023016"/>
    </source>
</evidence>
<evidence type="ECO:0000256" key="15">
    <source>
        <dbReference type="PIRSR" id="PIRSR611782-2"/>
    </source>
</evidence>
<feature type="domain" description="PDZ" evidence="16">
    <location>
        <begin position="300"/>
        <end position="391"/>
    </location>
</feature>
<keyword evidence="7" id="KW-0732">Signal</keyword>
<comment type="subcellular location">
    <subcellularLocation>
        <location evidence="2">Periplasm</location>
    </subcellularLocation>
</comment>
<keyword evidence="11" id="KW-0720">Serine protease</keyword>
<feature type="active site" description="Charge relay system" evidence="14">
    <location>
        <position position="256"/>
    </location>
</feature>
<feature type="active site" description="Charge relay system" evidence="14">
    <location>
        <position position="184"/>
    </location>
</feature>
<feature type="active site" description="Charge relay system" evidence="14">
    <location>
        <position position="154"/>
    </location>
</feature>
<dbReference type="InterPro" id="IPR001940">
    <property type="entry name" value="Peptidase_S1C"/>
</dbReference>
<dbReference type="InterPro" id="IPR041489">
    <property type="entry name" value="PDZ_6"/>
</dbReference>
<feature type="binding site" evidence="15">
    <location>
        <position position="184"/>
    </location>
    <ligand>
        <name>substrate</name>
    </ligand>
</feature>
<name>A0A2S2DM65_9BURK</name>
<dbReference type="Pfam" id="PF13365">
    <property type="entry name" value="Trypsin_2"/>
    <property type="match status" value="1"/>
</dbReference>
<keyword evidence="6" id="KW-0645">Protease</keyword>
<evidence type="ECO:0000256" key="11">
    <source>
        <dbReference type="ARBA" id="ARBA00022825"/>
    </source>
</evidence>
<dbReference type="GO" id="GO:0042597">
    <property type="term" value="C:periplasmic space"/>
    <property type="evidence" value="ECO:0007669"/>
    <property type="project" value="UniProtKB-SubCell"/>
</dbReference>